<organism evidence="3 4">
    <name type="scientific">Apiospora saccharicola</name>
    <dbReference type="NCBI Taxonomy" id="335842"/>
    <lineage>
        <taxon>Eukaryota</taxon>
        <taxon>Fungi</taxon>
        <taxon>Dikarya</taxon>
        <taxon>Ascomycota</taxon>
        <taxon>Pezizomycotina</taxon>
        <taxon>Sordariomycetes</taxon>
        <taxon>Xylariomycetidae</taxon>
        <taxon>Amphisphaeriales</taxon>
        <taxon>Apiosporaceae</taxon>
        <taxon>Apiospora</taxon>
    </lineage>
</organism>
<dbReference type="InterPro" id="IPR001338">
    <property type="entry name" value="Class_I_Hydrophobin"/>
</dbReference>
<evidence type="ECO:0000313" key="4">
    <source>
        <dbReference type="Proteomes" id="UP001446871"/>
    </source>
</evidence>
<protein>
    <recommendedName>
        <fullName evidence="2">Hydrophobin</fullName>
    </recommendedName>
</protein>
<keyword evidence="2" id="KW-0134">Cell wall</keyword>
<sequence>MQFTTVVALAFATFATAAPSLGNQGSSVNSPPVGNDVTIGQAGDTCGKDFQLSCCNKADYSGDSVNEAAGILSGLLGGAFNKNGLGLFDGCSKLDITAGIVGGGVSDLLNSQCKQTAACCQHSGQSQDGLVNVGLPCVALGGLL</sequence>
<evidence type="ECO:0000256" key="2">
    <source>
        <dbReference type="RuleBase" id="RU365009"/>
    </source>
</evidence>
<proteinExistence type="inferred from homology"/>
<comment type="caution">
    <text evidence="3">The sequence shown here is derived from an EMBL/GenBank/DDBJ whole genome shotgun (WGS) entry which is preliminary data.</text>
</comment>
<keyword evidence="1 2" id="KW-1015">Disulfide bond</keyword>
<dbReference type="SMART" id="SM00075">
    <property type="entry name" value="HYDRO"/>
    <property type="match status" value="1"/>
</dbReference>
<feature type="signal peptide" evidence="2">
    <location>
        <begin position="1"/>
        <end position="17"/>
    </location>
</feature>
<dbReference type="EMBL" id="JAQQWM010000009">
    <property type="protein sequence ID" value="KAK8047532.1"/>
    <property type="molecule type" value="Genomic_DNA"/>
</dbReference>
<dbReference type="Proteomes" id="UP001446871">
    <property type="component" value="Unassembled WGS sequence"/>
</dbReference>
<keyword evidence="2" id="KW-0732">Signal</keyword>
<evidence type="ECO:0000256" key="1">
    <source>
        <dbReference type="ARBA" id="ARBA00023157"/>
    </source>
</evidence>
<reference evidence="3 4" key="1">
    <citation type="submission" date="2023-01" db="EMBL/GenBank/DDBJ databases">
        <title>Analysis of 21 Apiospora genomes using comparative genomics revels a genus with tremendous synthesis potential of carbohydrate active enzymes and secondary metabolites.</title>
        <authorList>
            <person name="Sorensen T."/>
        </authorList>
    </citation>
    <scope>NUCLEOTIDE SEQUENCE [LARGE SCALE GENOMIC DNA]</scope>
    <source>
        <strain evidence="3 4">CBS 83171</strain>
    </source>
</reference>
<comment type="subcellular location">
    <subcellularLocation>
        <location evidence="2">Secreted</location>
        <location evidence="2">Cell wall</location>
    </subcellularLocation>
</comment>
<accession>A0ABR1TLR8</accession>
<name>A0ABR1TLR8_9PEZI</name>
<dbReference type="CDD" id="cd23507">
    <property type="entry name" value="hydrophobin_I"/>
    <property type="match status" value="1"/>
</dbReference>
<evidence type="ECO:0000313" key="3">
    <source>
        <dbReference type="EMBL" id="KAK8047532.1"/>
    </source>
</evidence>
<feature type="chain" id="PRO_5044951943" description="Hydrophobin" evidence="2">
    <location>
        <begin position="18"/>
        <end position="144"/>
    </location>
</feature>
<gene>
    <name evidence="3" type="ORF">PG996_015596</name>
</gene>
<keyword evidence="2" id="KW-0964">Secreted</keyword>
<keyword evidence="4" id="KW-1185">Reference proteome</keyword>
<dbReference type="Pfam" id="PF01185">
    <property type="entry name" value="Hydrophobin"/>
    <property type="match status" value="1"/>
</dbReference>
<comment type="similarity">
    <text evidence="2">Belongs to the fungal hydrophobin family.</text>
</comment>